<evidence type="ECO:0000259" key="3">
    <source>
        <dbReference type="PROSITE" id="PS50966"/>
    </source>
</evidence>
<dbReference type="InterPro" id="IPR038718">
    <property type="entry name" value="SNF2-like_sf"/>
</dbReference>
<dbReference type="Pfam" id="PF08455">
    <property type="entry name" value="SNF2_assoc"/>
    <property type="match status" value="1"/>
</dbReference>
<dbReference type="Pfam" id="PF00176">
    <property type="entry name" value="SNF2-rel_dom"/>
    <property type="match status" value="1"/>
</dbReference>
<keyword evidence="2" id="KW-0862">Zinc</keyword>
<dbReference type="InterPro" id="IPR007527">
    <property type="entry name" value="Znf_SWIM"/>
</dbReference>
<dbReference type="EMBL" id="JAGSOJ010000001">
    <property type="protein sequence ID" value="MCM1988594.1"/>
    <property type="molecule type" value="Genomic_DNA"/>
</dbReference>
<dbReference type="SMART" id="SM00487">
    <property type="entry name" value="DEXDc"/>
    <property type="match status" value="1"/>
</dbReference>
<dbReference type="InterPro" id="IPR014001">
    <property type="entry name" value="Helicase_ATP-bd"/>
</dbReference>
<evidence type="ECO:0000256" key="2">
    <source>
        <dbReference type="PROSITE-ProRule" id="PRU00325"/>
    </source>
</evidence>
<dbReference type="InterPro" id="IPR027417">
    <property type="entry name" value="P-loop_NTPase"/>
</dbReference>
<evidence type="ECO:0000313" key="6">
    <source>
        <dbReference type="EMBL" id="MCM1988594.1"/>
    </source>
</evidence>
<sequence>MIQLTEKDIINNCRSITFNRGSEYYSKNNVSFISSDLIKNNYDMSIVNIDAAVWGSYGSLYDVVISFNEKKRFLHLYCDCEYHHSTGDMCKHMVAVLLKYINNNKGNFTLFGNPVDKSSKFLDMVEKELQGITYKDKLSLQVNLKIVKTNHETLFTADLKVGLKKLYVIKDLSQFLFNVKNKLSLEFGKLFNYDPSTQEFNTEDREIIDFFIELDEINSQYLNVPYNHRIIRGKSVILTERSFKHLLDLLHNKTFTGDFFNVTIANMTIFKEKLPLSFKLYRSNNLFVIKNDEEIPIPLISDHSYYLYDGNIYCPPDNQKRIFKHFYSSFKEKNEITVREKDYHRISSVIFPAISELCTDVKVHKDIKEEINTSQLSTSLYLDKEGHSVSCRIKFSYGEENFNPFSKQKNIGMIFRNMNKEKSIIDSLKTIGFSLMKNERLFMDNEDDILSLLKNSFDNLQKDCEIFYSDSFRNMKVYGNTKIHSQVRINDEDLLEFSFNIEGVDPTDFKHLISSINFKKKYFRLKDGGFLNLGNEDTQAFFNSLQYLGINESDFKKERFILPKYKAISMKNILEDNELVDMEFDNNYRELMLKINNINNEEFAVPDALSNTLRDYQKTGFSWFNTLSSCGLGGILADEMGLGKTLQAISFILHEKENGVKAPALVVAPTSLSYNWESEFNRFANNLRTLVISGNKKKRVSQINSLDDYDVVITSYPLIRSDIEELEEKTFSSFFIDEAQFIKNHASMSAQAVKKINSSVKFALTGTPIENNLSELWSIFDFIMPGYLNSYTNFKNLYETPISKENDDYILKRLNTVIKPFILRRHKLDVLDELPPKITQEFVVELTDEQKKIYSSFVEDYKNELDTSIKDVGVNQSKFKLLAILTRLRQICCDPSIFIEDYKGESAKITALCDIVQSSLQENHRILIFSQFTSILKNIREKFTELGISSFYLDGSTPSEDRLKLVNRFNEGENDVFLISLKAGGTGLNLVGADTVIHFDPWWNPAVESQATDRAHRIGQVKTVEVIKLITKGTIEEKIAKLQEKKQELFDNIVENASDNNILKSMSESDIRDLFRE</sequence>
<dbReference type="PANTHER" id="PTHR10799">
    <property type="entry name" value="SNF2/RAD54 HELICASE FAMILY"/>
    <property type="match status" value="1"/>
</dbReference>
<feature type="domain" description="Helicase C-terminal" evidence="5">
    <location>
        <begin position="908"/>
        <end position="1066"/>
    </location>
</feature>
<dbReference type="GO" id="GO:0005524">
    <property type="term" value="F:ATP binding"/>
    <property type="evidence" value="ECO:0007669"/>
    <property type="project" value="InterPro"/>
</dbReference>
<dbReference type="Pfam" id="PF00271">
    <property type="entry name" value="Helicase_C"/>
    <property type="match status" value="1"/>
</dbReference>
<keyword evidence="1" id="KW-0378">Hydrolase</keyword>
<evidence type="ECO:0000313" key="7">
    <source>
        <dbReference type="Proteomes" id="UP001056429"/>
    </source>
</evidence>
<dbReference type="Gene3D" id="3.40.50.10810">
    <property type="entry name" value="Tandem AAA-ATPase domain"/>
    <property type="match status" value="1"/>
</dbReference>
<gene>
    <name evidence="6" type="ORF">KDK92_02495</name>
</gene>
<reference evidence="6" key="2">
    <citation type="submission" date="2021-04" db="EMBL/GenBank/DDBJ databases">
        <authorList>
            <person name="Dong X."/>
        </authorList>
    </citation>
    <scope>NUCLEOTIDE SEQUENCE</scope>
    <source>
        <strain evidence="6">ZWT</strain>
    </source>
</reference>
<dbReference type="RefSeq" id="WP_250857460.1">
    <property type="nucleotide sequence ID" value="NZ_JAGSOJ010000001.1"/>
</dbReference>
<accession>A0A9J6NVT8</accession>
<dbReference type="FunFam" id="3.40.50.300:FF:000533">
    <property type="entry name" value="Helicase, Snf2 family"/>
    <property type="match status" value="1"/>
</dbReference>
<keyword evidence="7" id="KW-1185">Reference proteome</keyword>
<proteinExistence type="predicted"/>
<feature type="domain" description="Helicase ATP-binding" evidence="4">
    <location>
        <begin position="625"/>
        <end position="786"/>
    </location>
</feature>
<comment type="caution">
    <text evidence="6">The sequence shown here is derived from an EMBL/GenBank/DDBJ whole genome shotgun (WGS) entry which is preliminary data.</text>
</comment>
<evidence type="ECO:0000259" key="5">
    <source>
        <dbReference type="PROSITE" id="PS51194"/>
    </source>
</evidence>
<dbReference type="InterPro" id="IPR001650">
    <property type="entry name" value="Helicase_C-like"/>
</dbReference>
<name>A0A9J6NVT8_9CLOT</name>
<dbReference type="GO" id="GO:0016787">
    <property type="term" value="F:hydrolase activity"/>
    <property type="evidence" value="ECO:0007669"/>
    <property type="project" value="UniProtKB-KW"/>
</dbReference>
<dbReference type="InterPro" id="IPR013663">
    <property type="entry name" value="Helicase_SWF/SNF/SWI_bac"/>
</dbReference>
<dbReference type="Proteomes" id="UP001056429">
    <property type="component" value="Unassembled WGS sequence"/>
</dbReference>
<dbReference type="SUPFAM" id="SSF52540">
    <property type="entry name" value="P-loop containing nucleoside triphosphate hydrolases"/>
    <property type="match status" value="2"/>
</dbReference>
<evidence type="ECO:0000256" key="1">
    <source>
        <dbReference type="ARBA" id="ARBA00022801"/>
    </source>
</evidence>
<keyword evidence="2" id="KW-0863">Zinc-finger</keyword>
<evidence type="ECO:0000259" key="4">
    <source>
        <dbReference type="PROSITE" id="PS51192"/>
    </source>
</evidence>
<dbReference type="InterPro" id="IPR000330">
    <property type="entry name" value="SNF2_N"/>
</dbReference>
<keyword evidence="2" id="KW-0479">Metal-binding</keyword>
<dbReference type="InterPro" id="IPR049730">
    <property type="entry name" value="SNF2/RAD54-like_C"/>
</dbReference>
<dbReference type="AlphaFoldDB" id="A0A9J6NVT8"/>
<dbReference type="PROSITE" id="PS51192">
    <property type="entry name" value="HELICASE_ATP_BIND_1"/>
    <property type="match status" value="1"/>
</dbReference>
<dbReference type="SMART" id="SM00490">
    <property type="entry name" value="HELICc"/>
    <property type="match status" value="1"/>
</dbReference>
<reference evidence="6" key="1">
    <citation type="journal article" date="2021" name="mSystems">
        <title>Bacteria and Archaea Synergistically Convert Glycine Betaine to Biogenic Methane in the Formosa Cold Seep of the South China Sea.</title>
        <authorList>
            <person name="Li L."/>
            <person name="Zhang W."/>
            <person name="Zhang S."/>
            <person name="Song L."/>
            <person name="Sun Q."/>
            <person name="Zhang H."/>
            <person name="Xiang H."/>
            <person name="Dong X."/>
        </authorList>
    </citation>
    <scope>NUCLEOTIDE SEQUENCE</scope>
    <source>
        <strain evidence="6">ZWT</strain>
    </source>
</reference>
<dbReference type="Gene3D" id="3.40.50.300">
    <property type="entry name" value="P-loop containing nucleotide triphosphate hydrolases"/>
    <property type="match status" value="1"/>
</dbReference>
<dbReference type="CDD" id="cd18793">
    <property type="entry name" value="SF2_C_SNF"/>
    <property type="match status" value="1"/>
</dbReference>
<dbReference type="PROSITE" id="PS50966">
    <property type="entry name" value="ZF_SWIM"/>
    <property type="match status" value="1"/>
</dbReference>
<dbReference type="GO" id="GO:0008270">
    <property type="term" value="F:zinc ion binding"/>
    <property type="evidence" value="ECO:0007669"/>
    <property type="project" value="UniProtKB-KW"/>
</dbReference>
<protein>
    <submittedName>
        <fullName evidence="6">SNF2 helicase associated domain-containing protein</fullName>
    </submittedName>
</protein>
<feature type="domain" description="SWIM-type" evidence="3">
    <location>
        <begin position="61"/>
        <end position="101"/>
    </location>
</feature>
<organism evidence="6 7">
    <name type="scientific">Oceanirhabdus seepicola</name>
    <dbReference type="NCBI Taxonomy" id="2828781"/>
    <lineage>
        <taxon>Bacteria</taxon>
        <taxon>Bacillati</taxon>
        <taxon>Bacillota</taxon>
        <taxon>Clostridia</taxon>
        <taxon>Eubacteriales</taxon>
        <taxon>Clostridiaceae</taxon>
        <taxon>Oceanirhabdus</taxon>
    </lineage>
</organism>
<dbReference type="Pfam" id="PF04434">
    <property type="entry name" value="SWIM"/>
    <property type="match status" value="1"/>
</dbReference>
<dbReference type="PROSITE" id="PS51194">
    <property type="entry name" value="HELICASE_CTER"/>
    <property type="match status" value="1"/>
</dbReference>
<dbReference type="CDD" id="cd18012">
    <property type="entry name" value="DEXQc_arch_SWI2_SNF2"/>
    <property type="match status" value="1"/>
</dbReference>